<evidence type="ECO:0000313" key="2">
    <source>
        <dbReference type="Proteomes" id="UP001153334"/>
    </source>
</evidence>
<comment type="caution">
    <text evidence="1">The sequence shown here is derived from an EMBL/GenBank/DDBJ whole genome shotgun (WGS) entry which is preliminary data.</text>
</comment>
<accession>A0ACC2I2W9</accession>
<protein>
    <submittedName>
        <fullName evidence="1">Uncharacterized protein</fullName>
    </submittedName>
</protein>
<organism evidence="1 2">
    <name type="scientific">Nemania bipapillata</name>
    <dbReference type="NCBI Taxonomy" id="110536"/>
    <lineage>
        <taxon>Eukaryota</taxon>
        <taxon>Fungi</taxon>
        <taxon>Dikarya</taxon>
        <taxon>Ascomycota</taxon>
        <taxon>Pezizomycotina</taxon>
        <taxon>Sordariomycetes</taxon>
        <taxon>Xylariomycetidae</taxon>
        <taxon>Xylariales</taxon>
        <taxon>Xylariaceae</taxon>
        <taxon>Nemania</taxon>
    </lineage>
</organism>
<dbReference type="EMBL" id="JAPESX010002061">
    <property type="protein sequence ID" value="KAJ8109600.1"/>
    <property type="molecule type" value="Genomic_DNA"/>
</dbReference>
<reference evidence="1" key="1">
    <citation type="submission" date="2022-11" db="EMBL/GenBank/DDBJ databases">
        <title>Genome Sequence of Nemania bipapillata.</title>
        <authorList>
            <person name="Buettner E."/>
        </authorList>
    </citation>
    <scope>NUCLEOTIDE SEQUENCE</scope>
    <source>
        <strain evidence="1">CP14</strain>
    </source>
</reference>
<name>A0ACC2I2W9_9PEZI</name>
<keyword evidence="2" id="KW-1185">Reference proteome</keyword>
<gene>
    <name evidence="1" type="ORF">ONZ43_g6088</name>
</gene>
<sequence>MLFCVAGGNHAENGFLLDIKPNDLESCMKNNYFTAAYAAKSMLDIWIEDDRKEAISFTGSFPNGKAEKEKLRQIIFISSAAAFVCLPGSVAYSPAKCAVRALADTLRLEALRYSNPWSRYTIHCAFPGDFLSPGFYLEQDTKTELTKRMQGLAGKSMAELEARYPSSDEVASLVVAAVQRGDFAICEDSLAASLLFTSMVGPSPKRGWGLFDSLVGVITNWVVWPALRHQWQTLCRKEDVV</sequence>
<proteinExistence type="predicted"/>
<dbReference type="Proteomes" id="UP001153334">
    <property type="component" value="Unassembled WGS sequence"/>
</dbReference>
<evidence type="ECO:0000313" key="1">
    <source>
        <dbReference type="EMBL" id="KAJ8109600.1"/>
    </source>
</evidence>